<reference evidence="2 3" key="1">
    <citation type="submission" date="2024-06" db="EMBL/GenBank/DDBJ databases">
        <title>A chromosome level genome sequence of Diviner's sage (Salvia divinorum).</title>
        <authorList>
            <person name="Ford S.A."/>
            <person name="Ro D.-K."/>
            <person name="Ness R.W."/>
            <person name="Phillips M.A."/>
        </authorList>
    </citation>
    <scope>NUCLEOTIDE SEQUENCE [LARGE SCALE GENOMIC DNA]</scope>
    <source>
        <strain evidence="2">SAF-2024a</strain>
        <tissue evidence="2">Leaf</tissue>
    </source>
</reference>
<name>A0ABD1GKD8_SALDI</name>
<sequence length="69" mass="7383">MDPVRFTQPVVAGAPLYNSHRTSRCSLSDLAFHRMPSACGSSVAVVTSNPPRTAPNPPSKGVGRKFYPL</sequence>
<evidence type="ECO:0000256" key="1">
    <source>
        <dbReference type="SAM" id="MobiDB-lite"/>
    </source>
</evidence>
<dbReference type="AlphaFoldDB" id="A0ABD1GKD8"/>
<dbReference type="EMBL" id="JBEAFC010000008">
    <property type="protein sequence ID" value="KAL1544590.1"/>
    <property type="molecule type" value="Genomic_DNA"/>
</dbReference>
<proteinExistence type="predicted"/>
<keyword evidence="3" id="KW-1185">Reference proteome</keyword>
<gene>
    <name evidence="2" type="ORF">AAHA92_21419</name>
</gene>
<protein>
    <submittedName>
        <fullName evidence="2">Uncharacterized protein</fullName>
    </submittedName>
</protein>
<accession>A0ABD1GKD8</accession>
<comment type="caution">
    <text evidence="2">The sequence shown here is derived from an EMBL/GenBank/DDBJ whole genome shotgun (WGS) entry which is preliminary data.</text>
</comment>
<dbReference type="Proteomes" id="UP001567538">
    <property type="component" value="Unassembled WGS sequence"/>
</dbReference>
<organism evidence="2 3">
    <name type="scientific">Salvia divinorum</name>
    <name type="common">Maria pastora</name>
    <name type="synonym">Diviner's sage</name>
    <dbReference type="NCBI Taxonomy" id="28513"/>
    <lineage>
        <taxon>Eukaryota</taxon>
        <taxon>Viridiplantae</taxon>
        <taxon>Streptophyta</taxon>
        <taxon>Embryophyta</taxon>
        <taxon>Tracheophyta</taxon>
        <taxon>Spermatophyta</taxon>
        <taxon>Magnoliopsida</taxon>
        <taxon>eudicotyledons</taxon>
        <taxon>Gunneridae</taxon>
        <taxon>Pentapetalae</taxon>
        <taxon>asterids</taxon>
        <taxon>lamiids</taxon>
        <taxon>Lamiales</taxon>
        <taxon>Lamiaceae</taxon>
        <taxon>Nepetoideae</taxon>
        <taxon>Mentheae</taxon>
        <taxon>Salviinae</taxon>
        <taxon>Salvia</taxon>
        <taxon>Salvia subgen. Calosphace</taxon>
    </lineage>
</organism>
<feature type="region of interest" description="Disordered" evidence="1">
    <location>
        <begin position="43"/>
        <end position="69"/>
    </location>
</feature>
<evidence type="ECO:0000313" key="3">
    <source>
        <dbReference type="Proteomes" id="UP001567538"/>
    </source>
</evidence>
<evidence type="ECO:0000313" key="2">
    <source>
        <dbReference type="EMBL" id="KAL1544590.1"/>
    </source>
</evidence>